<dbReference type="PANTHER" id="PTHR45688">
    <property type="match status" value="1"/>
</dbReference>
<evidence type="ECO:0000313" key="5">
    <source>
        <dbReference type="Proteomes" id="UP000244855"/>
    </source>
</evidence>
<comment type="similarity">
    <text evidence="1 3">Belongs to the class-III pyridoxal-phosphate-dependent aminotransferase family.</text>
</comment>
<dbReference type="InterPro" id="IPR005814">
    <property type="entry name" value="Aminotrans_3"/>
</dbReference>
<dbReference type="InterPro" id="IPR015421">
    <property type="entry name" value="PyrdxlP-dep_Trfase_major"/>
</dbReference>
<evidence type="ECO:0000313" key="4">
    <source>
        <dbReference type="EMBL" id="PVI07982.1"/>
    </source>
</evidence>
<accession>A0A2V1ECY1</accession>
<dbReference type="GO" id="GO:0008483">
    <property type="term" value="F:transaminase activity"/>
    <property type="evidence" value="ECO:0007669"/>
    <property type="project" value="InterPro"/>
</dbReference>
<dbReference type="CDD" id="cd00610">
    <property type="entry name" value="OAT_like"/>
    <property type="match status" value="1"/>
</dbReference>
<dbReference type="OrthoDB" id="10261433at2759"/>
<name>A0A2V1ECY1_9PLEO</name>
<dbReference type="InterPro" id="IPR015424">
    <property type="entry name" value="PyrdxlP-dep_Trfase"/>
</dbReference>
<evidence type="ECO:0000256" key="2">
    <source>
        <dbReference type="ARBA" id="ARBA00022898"/>
    </source>
</evidence>
<dbReference type="GO" id="GO:0030170">
    <property type="term" value="F:pyridoxal phosphate binding"/>
    <property type="evidence" value="ECO:0007669"/>
    <property type="project" value="InterPro"/>
</dbReference>
<dbReference type="PANTHER" id="PTHR45688:SF13">
    <property type="entry name" value="ALANINE--GLYOXYLATE AMINOTRANSFERASE 2-LIKE"/>
    <property type="match status" value="1"/>
</dbReference>
<evidence type="ECO:0000256" key="1">
    <source>
        <dbReference type="ARBA" id="ARBA00008954"/>
    </source>
</evidence>
<dbReference type="PIRSF" id="PIRSF000521">
    <property type="entry name" value="Transaminase_4ab_Lys_Orn"/>
    <property type="match status" value="1"/>
</dbReference>
<dbReference type="InterPro" id="IPR049704">
    <property type="entry name" value="Aminotrans_3_PPA_site"/>
</dbReference>
<evidence type="ECO:0000256" key="3">
    <source>
        <dbReference type="RuleBase" id="RU003560"/>
    </source>
</evidence>
<proteinExistence type="inferred from homology"/>
<keyword evidence="5" id="KW-1185">Reference proteome</keyword>
<dbReference type="EMBL" id="KZ805302">
    <property type="protein sequence ID" value="PVI07982.1"/>
    <property type="molecule type" value="Genomic_DNA"/>
</dbReference>
<dbReference type="InterPro" id="IPR015422">
    <property type="entry name" value="PyrdxlP-dep_Trfase_small"/>
</dbReference>
<dbReference type="Pfam" id="PF00202">
    <property type="entry name" value="Aminotran_3"/>
    <property type="match status" value="1"/>
</dbReference>
<dbReference type="Gene3D" id="3.90.1150.10">
    <property type="entry name" value="Aspartate Aminotransferase, domain 1"/>
    <property type="match status" value="1"/>
</dbReference>
<keyword evidence="4" id="KW-0808">Transferase</keyword>
<keyword evidence="2 3" id="KW-0663">Pyridoxal phosphate</keyword>
<dbReference type="Proteomes" id="UP000244855">
    <property type="component" value="Unassembled WGS sequence"/>
</dbReference>
<dbReference type="SUPFAM" id="SSF53383">
    <property type="entry name" value="PLP-dependent transferases"/>
    <property type="match status" value="1"/>
</dbReference>
<reference evidence="4 5" key="1">
    <citation type="journal article" date="2018" name="Sci. Rep.">
        <title>Comparative genomics provides insights into the lifestyle and reveals functional heterogeneity of dark septate endophytic fungi.</title>
        <authorList>
            <person name="Knapp D.G."/>
            <person name="Nemeth J.B."/>
            <person name="Barry K."/>
            <person name="Hainaut M."/>
            <person name="Henrissat B."/>
            <person name="Johnson J."/>
            <person name="Kuo A."/>
            <person name="Lim J.H.P."/>
            <person name="Lipzen A."/>
            <person name="Nolan M."/>
            <person name="Ohm R.A."/>
            <person name="Tamas L."/>
            <person name="Grigoriev I.V."/>
            <person name="Spatafora J.W."/>
            <person name="Nagy L.G."/>
            <person name="Kovacs G.M."/>
        </authorList>
    </citation>
    <scope>NUCLEOTIDE SEQUENCE [LARGE SCALE GENOMIC DNA]</scope>
    <source>
        <strain evidence="4 5">DSE2036</strain>
    </source>
</reference>
<dbReference type="GO" id="GO:0005739">
    <property type="term" value="C:mitochondrion"/>
    <property type="evidence" value="ECO:0007669"/>
    <property type="project" value="TreeGrafter"/>
</dbReference>
<dbReference type="PROSITE" id="PS00600">
    <property type="entry name" value="AA_TRANSFER_CLASS_3"/>
    <property type="match status" value="1"/>
</dbReference>
<sequence>MPRPYDSLDATQLQHDAEDCLLSYGTAFFPEIITSADGIYIETHTGHRMMDFTSGQMSTLLSHAHPEVVKVIHDHAQHLDHLFSGMLSPPVINLAKRLTSIAPAGLDKAFFLSTGGESNEAAIRLAKFYTGKFEIVGLASSWHGMTGASLGAQYHAGRSGYGPNMQGNLALPTPNSYRSIFRRQDGSYDWKTELDYGFDLVDKQSCGSLAAVIIEPILSSGGMLELPAGYLKALKDHCVRRGMLLIVDEAQTGLGRAGDLFAFTHYPEDEGIVPDILTLSKTLGNGLPLSAVMTSNAIAQHAKQNGFLFYTTHINDPLPAAVGDKVVEIVVRDGLVGRSRELGMKLQTGLKKLQSRYGCIGDVRGRGLMAGVEIVCDRTTKEAAPEVGNCVAKKMTEMGLWAQLATMASFGGVFRIAPPLTVTEEELDRALAIMEEALRTTPGTQPLYMAE</sequence>
<gene>
    <name evidence="4" type="ORF">DM02DRAFT_550243</name>
</gene>
<dbReference type="Gene3D" id="3.40.640.10">
    <property type="entry name" value="Type I PLP-dependent aspartate aminotransferase-like (Major domain)"/>
    <property type="match status" value="1"/>
</dbReference>
<dbReference type="STRING" id="97972.A0A2V1ECY1"/>
<organism evidence="4 5">
    <name type="scientific">Periconia macrospinosa</name>
    <dbReference type="NCBI Taxonomy" id="97972"/>
    <lineage>
        <taxon>Eukaryota</taxon>
        <taxon>Fungi</taxon>
        <taxon>Dikarya</taxon>
        <taxon>Ascomycota</taxon>
        <taxon>Pezizomycotina</taxon>
        <taxon>Dothideomycetes</taxon>
        <taxon>Pleosporomycetidae</taxon>
        <taxon>Pleosporales</taxon>
        <taxon>Massarineae</taxon>
        <taxon>Periconiaceae</taxon>
        <taxon>Periconia</taxon>
    </lineage>
</organism>
<dbReference type="AlphaFoldDB" id="A0A2V1ECY1"/>
<protein>
    <submittedName>
        <fullName evidence="4">PLP-dependent transferase</fullName>
    </submittedName>
</protein>